<dbReference type="InterPro" id="IPR013974">
    <property type="entry name" value="SAF"/>
</dbReference>
<dbReference type="RefSeq" id="WP_178013486.1">
    <property type="nucleotide sequence ID" value="NZ_CP058316.1"/>
</dbReference>
<dbReference type="EMBL" id="CP058316">
    <property type="protein sequence ID" value="QLD12597.1"/>
    <property type="molecule type" value="Genomic_DNA"/>
</dbReference>
<dbReference type="CDD" id="cd11614">
    <property type="entry name" value="SAF_CpaB_FlgA_like"/>
    <property type="match status" value="1"/>
</dbReference>
<dbReference type="Proteomes" id="UP000509638">
    <property type="component" value="Chromosome"/>
</dbReference>
<accession>A0A7D5ITT3</accession>
<gene>
    <name evidence="2" type="ORF">HW566_12940</name>
</gene>
<evidence type="ECO:0000313" key="2">
    <source>
        <dbReference type="EMBL" id="QLD12597.1"/>
    </source>
</evidence>
<evidence type="ECO:0000313" key="3">
    <source>
        <dbReference type="Proteomes" id="UP000509638"/>
    </source>
</evidence>
<name>A0A7D5ITT3_9MICO</name>
<dbReference type="AlphaFoldDB" id="A0A7D5ITT3"/>
<proteinExistence type="predicted"/>
<reference evidence="2 3" key="1">
    <citation type="submission" date="2020-06" db="EMBL/GenBank/DDBJ databases">
        <authorList>
            <person name="Jo H."/>
        </authorList>
    </citation>
    <scope>NUCLEOTIDE SEQUENCE [LARGE SCALE GENOMIC DNA]</scope>
    <source>
        <strain evidence="2 3">I46</strain>
    </source>
</reference>
<organism evidence="2 3">
    <name type="scientific">Microbacterium oleivorans</name>
    <dbReference type="NCBI Taxonomy" id="273677"/>
    <lineage>
        <taxon>Bacteria</taxon>
        <taxon>Bacillati</taxon>
        <taxon>Actinomycetota</taxon>
        <taxon>Actinomycetes</taxon>
        <taxon>Micrococcales</taxon>
        <taxon>Microbacteriaceae</taxon>
        <taxon>Microbacterium</taxon>
    </lineage>
</organism>
<protein>
    <submittedName>
        <fullName evidence="2">SAF domain-containing protein</fullName>
    </submittedName>
</protein>
<dbReference type="SMART" id="SM00858">
    <property type="entry name" value="SAF"/>
    <property type="match status" value="1"/>
</dbReference>
<sequence length="205" mass="21111">MSASPAPRPRAFWTDARFLLGIVLVVVSVAGVWSVVAIARQTVPVLAAGRTITVGETLEAHDLRVVDVSLASLREAYLAPGELEPGAVAVRTIGDGELVPTGAVVGHADLEVTTVVVSLGHAVPASVAAGSRVEVWHAPQQERGVFDEPRILVADATVRDVRVADGVMAQATADVELVVDRSDVAPTLAAIARGDAISVIPTGAP</sequence>
<feature type="domain" description="SAF" evidence="1">
    <location>
        <begin position="43"/>
        <end position="105"/>
    </location>
</feature>
<evidence type="ECO:0000259" key="1">
    <source>
        <dbReference type="SMART" id="SM00858"/>
    </source>
</evidence>